<dbReference type="AlphaFoldDB" id="A0AAV1LZY4"/>
<protein>
    <submittedName>
        <fullName evidence="1">Uncharacterized protein</fullName>
    </submittedName>
</protein>
<name>A0AAV1LZY4_9NEOP</name>
<evidence type="ECO:0000313" key="1">
    <source>
        <dbReference type="EMBL" id="CAK1599627.1"/>
    </source>
</evidence>
<gene>
    <name evidence="1" type="ORF">PARMNEM_LOCUS18490</name>
</gene>
<sequence>MSAFSFATWASESSFLCRDGRNSIEQHWRETRSQGFPKEGDLVSRQFCIWCSDFTLAITLLKDLEAKIYFFLSMLVFTSRLGPRPDNTPAYCVMQSYRSDQTKAEICL</sequence>
<proteinExistence type="predicted"/>
<accession>A0AAV1LZY4</accession>
<organism evidence="1 2">
    <name type="scientific">Parnassius mnemosyne</name>
    <name type="common">clouded apollo</name>
    <dbReference type="NCBI Taxonomy" id="213953"/>
    <lineage>
        <taxon>Eukaryota</taxon>
        <taxon>Metazoa</taxon>
        <taxon>Ecdysozoa</taxon>
        <taxon>Arthropoda</taxon>
        <taxon>Hexapoda</taxon>
        <taxon>Insecta</taxon>
        <taxon>Pterygota</taxon>
        <taxon>Neoptera</taxon>
        <taxon>Endopterygota</taxon>
        <taxon>Lepidoptera</taxon>
        <taxon>Glossata</taxon>
        <taxon>Ditrysia</taxon>
        <taxon>Papilionoidea</taxon>
        <taxon>Papilionidae</taxon>
        <taxon>Parnassiinae</taxon>
        <taxon>Parnassini</taxon>
        <taxon>Parnassius</taxon>
        <taxon>Driopa</taxon>
    </lineage>
</organism>
<keyword evidence="2" id="KW-1185">Reference proteome</keyword>
<comment type="caution">
    <text evidence="1">The sequence shown here is derived from an EMBL/GenBank/DDBJ whole genome shotgun (WGS) entry which is preliminary data.</text>
</comment>
<evidence type="ECO:0000313" key="2">
    <source>
        <dbReference type="Proteomes" id="UP001314205"/>
    </source>
</evidence>
<dbReference type="EMBL" id="CAVLGL010000115">
    <property type="protein sequence ID" value="CAK1599627.1"/>
    <property type="molecule type" value="Genomic_DNA"/>
</dbReference>
<dbReference type="Proteomes" id="UP001314205">
    <property type="component" value="Unassembled WGS sequence"/>
</dbReference>
<reference evidence="1 2" key="1">
    <citation type="submission" date="2023-11" db="EMBL/GenBank/DDBJ databases">
        <authorList>
            <person name="Hedman E."/>
            <person name="Englund M."/>
            <person name="Stromberg M."/>
            <person name="Nyberg Akerstrom W."/>
            <person name="Nylinder S."/>
            <person name="Jareborg N."/>
            <person name="Kallberg Y."/>
            <person name="Kronander E."/>
        </authorList>
    </citation>
    <scope>NUCLEOTIDE SEQUENCE [LARGE SCALE GENOMIC DNA]</scope>
</reference>